<feature type="region of interest" description="Disordered" evidence="1">
    <location>
        <begin position="48"/>
        <end position="74"/>
    </location>
</feature>
<protein>
    <submittedName>
        <fullName evidence="2">Uncharacterized protein</fullName>
    </submittedName>
</protein>
<proteinExistence type="predicted"/>
<sequence>MPVCAFGCSDEIFTQFPDFQPISKSSKTYMISFELLLALLLPRQRAEQFGRQNQKNRNQESDDNEHLTGDGGLAPRITNRLIVTIISTSVWGHELVEDVERDGWNK</sequence>
<dbReference type="CTD" id="78773683"/>
<comment type="caution">
    <text evidence="2">The sequence shown here is derived from an EMBL/GenBank/DDBJ whole genome shotgun (WGS) entry which is preliminary data.</text>
</comment>
<gene>
    <name evidence="2" type="ORF">GCK72_003729</name>
</gene>
<dbReference type="EMBL" id="WUAV01000002">
    <property type="protein sequence ID" value="KAF1763784.1"/>
    <property type="molecule type" value="Genomic_DNA"/>
</dbReference>
<dbReference type="KEGG" id="crq:GCK72_003729"/>
<dbReference type="RefSeq" id="XP_053588407.1">
    <property type="nucleotide sequence ID" value="XM_053724213.1"/>
</dbReference>
<dbReference type="GeneID" id="78773683"/>
<reference evidence="2 3" key="1">
    <citation type="submission" date="2019-12" db="EMBL/GenBank/DDBJ databases">
        <title>Chromosome-level assembly of the Caenorhabditis remanei genome.</title>
        <authorList>
            <person name="Teterina A.A."/>
            <person name="Willis J.H."/>
            <person name="Phillips P.C."/>
        </authorList>
    </citation>
    <scope>NUCLEOTIDE SEQUENCE [LARGE SCALE GENOMIC DNA]</scope>
    <source>
        <strain evidence="2 3">PX506</strain>
        <tissue evidence="2">Whole organism</tissue>
    </source>
</reference>
<dbReference type="AlphaFoldDB" id="A0A6A5HAC4"/>
<evidence type="ECO:0000313" key="3">
    <source>
        <dbReference type="Proteomes" id="UP000483820"/>
    </source>
</evidence>
<feature type="compositionally biased region" description="Basic and acidic residues" evidence="1">
    <location>
        <begin position="57"/>
        <end position="68"/>
    </location>
</feature>
<evidence type="ECO:0000256" key="1">
    <source>
        <dbReference type="SAM" id="MobiDB-lite"/>
    </source>
</evidence>
<organism evidence="2 3">
    <name type="scientific">Caenorhabditis remanei</name>
    <name type="common">Caenorhabditis vulgaris</name>
    <dbReference type="NCBI Taxonomy" id="31234"/>
    <lineage>
        <taxon>Eukaryota</taxon>
        <taxon>Metazoa</taxon>
        <taxon>Ecdysozoa</taxon>
        <taxon>Nematoda</taxon>
        <taxon>Chromadorea</taxon>
        <taxon>Rhabditida</taxon>
        <taxon>Rhabditina</taxon>
        <taxon>Rhabditomorpha</taxon>
        <taxon>Rhabditoidea</taxon>
        <taxon>Rhabditidae</taxon>
        <taxon>Peloderinae</taxon>
        <taxon>Caenorhabditis</taxon>
    </lineage>
</organism>
<dbReference type="Proteomes" id="UP000483820">
    <property type="component" value="Chromosome II"/>
</dbReference>
<name>A0A6A5HAC4_CAERE</name>
<accession>A0A6A5HAC4</accession>
<evidence type="ECO:0000313" key="2">
    <source>
        <dbReference type="EMBL" id="KAF1763784.1"/>
    </source>
</evidence>